<dbReference type="EMBL" id="AFRQ01000071">
    <property type="protein sequence ID" value="EGP44793.1"/>
    <property type="molecule type" value="Genomic_DNA"/>
</dbReference>
<evidence type="ECO:0000313" key="3">
    <source>
        <dbReference type="Proteomes" id="UP000004853"/>
    </source>
</evidence>
<name>F7T4G3_9BURK</name>
<dbReference type="Proteomes" id="UP000004853">
    <property type="component" value="Unassembled WGS sequence"/>
</dbReference>
<evidence type="ECO:0000313" key="2">
    <source>
        <dbReference type="EMBL" id="EGP44793.1"/>
    </source>
</evidence>
<evidence type="ECO:0000256" key="1">
    <source>
        <dbReference type="SAM" id="SignalP"/>
    </source>
</evidence>
<protein>
    <recommendedName>
        <fullName evidence="4">Secreted protein</fullName>
    </recommendedName>
</protein>
<dbReference type="HOGENOM" id="CLU_2447864_0_0_4"/>
<reference evidence="2 3" key="1">
    <citation type="submission" date="2011-06" db="EMBL/GenBank/DDBJ databases">
        <authorList>
            <person name="Bador J."/>
            <person name="Amoureux L."/>
            <person name="Neuwirth C."/>
        </authorList>
    </citation>
    <scope>NUCLEOTIDE SEQUENCE [LARGE SCALE GENOMIC DNA]</scope>
    <source>
        <strain evidence="2 3">AXX-A</strain>
    </source>
</reference>
<keyword evidence="1" id="KW-0732">Signal</keyword>
<proteinExistence type="predicted"/>
<sequence>MASRVLLSLAAGVGAVGVPVNAGDAASAATNLACSAARSPLSSTSWPALSAMYWPIMAATNEAWRQTVFSSFDLAVPAEKPASRAASTW</sequence>
<gene>
    <name evidence="2" type="ORF">AXXA_19169</name>
</gene>
<organism evidence="2 3">
    <name type="scientific">Achromobacter insuavis AXX-A</name>
    <dbReference type="NCBI Taxonomy" id="1003200"/>
    <lineage>
        <taxon>Bacteria</taxon>
        <taxon>Pseudomonadati</taxon>
        <taxon>Pseudomonadota</taxon>
        <taxon>Betaproteobacteria</taxon>
        <taxon>Burkholderiales</taxon>
        <taxon>Alcaligenaceae</taxon>
        <taxon>Achromobacter</taxon>
    </lineage>
</organism>
<comment type="caution">
    <text evidence="2">The sequence shown here is derived from an EMBL/GenBank/DDBJ whole genome shotgun (WGS) entry which is preliminary data.</text>
</comment>
<accession>F7T4G3</accession>
<evidence type="ECO:0008006" key="4">
    <source>
        <dbReference type="Google" id="ProtNLM"/>
    </source>
</evidence>
<dbReference type="AlphaFoldDB" id="F7T4G3"/>
<feature type="chain" id="PRO_5003368751" description="Secreted protein" evidence="1">
    <location>
        <begin position="23"/>
        <end position="89"/>
    </location>
</feature>
<feature type="signal peptide" evidence="1">
    <location>
        <begin position="1"/>
        <end position="22"/>
    </location>
</feature>